<protein>
    <recommendedName>
        <fullName evidence="2">Flagellar hook-length control protein-like C-terminal domain-containing protein</fullName>
    </recommendedName>
</protein>
<gene>
    <name evidence="3" type="ORF">Nkreftii_002656</name>
</gene>
<feature type="compositionally biased region" description="Basic and acidic residues" evidence="1">
    <location>
        <begin position="56"/>
        <end position="75"/>
    </location>
</feature>
<evidence type="ECO:0000313" key="4">
    <source>
        <dbReference type="Proteomes" id="UP000593737"/>
    </source>
</evidence>
<feature type="compositionally biased region" description="Polar residues" evidence="1">
    <location>
        <begin position="38"/>
        <end position="55"/>
    </location>
</feature>
<evidence type="ECO:0000313" key="3">
    <source>
        <dbReference type="EMBL" id="QPD04882.1"/>
    </source>
</evidence>
<dbReference type="AlphaFoldDB" id="A0A7S8FFL0"/>
<feature type="compositionally biased region" description="Basic and acidic residues" evidence="1">
    <location>
        <begin position="110"/>
        <end position="122"/>
    </location>
</feature>
<dbReference type="InterPro" id="IPR038610">
    <property type="entry name" value="FliK-like_C_sf"/>
</dbReference>
<accession>A0A7S8FFL0</accession>
<name>A0A7S8FFL0_9BACT</name>
<feature type="region of interest" description="Disordered" evidence="1">
    <location>
        <begin position="1"/>
        <end position="189"/>
    </location>
</feature>
<evidence type="ECO:0000256" key="1">
    <source>
        <dbReference type="SAM" id="MobiDB-lite"/>
    </source>
</evidence>
<feature type="compositionally biased region" description="Polar residues" evidence="1">
    <location>
        <begin position="157"/>
        <end position="184"/>
    </location>
</feature>
<feature type="region of interest" description="Disordered" evidence="1">
    <location>
        <begin position="200"/>
        <end position="219"/>
    </location>
</feature>
<sequence length="505" mass="53644">MLRSVRDEVGKATIREAEGARPVNKADDGSRAKETKGLNESTQPERSYGSSSQVAERTRSDNNDDKNTDDAESNRESSPQRNDVGSGSQEQGTAPLSTLISSPAEPQVVDQKEVQTETESHPFNDVTDLETDSQQPLISPESTESFTTTPDVIGVRSFTNSAGVASHSPVTQQSNLGELQTNNDGPEVHGVEGAAAEVVSESEKVAPDHGDSSSTSRDSFLRSAHSLEGLDIPHVVQAHVGTTPLEGKALGAKHETLKYDGSPVDHSAPLPAAQHRPVLGDHDALGGSMQHSFSQRQQPGSDGSAQLSELWSGHNGRQMENGEPQIPQAFGVSHPIANGSVAETVVAGTASQTTSSPGTPVPASFVTHVQSGARAEETAQSAGNPAMRSVVVNVNQPDLGHVNIRIAMTNDLVHTHFSSDRLEVGQFFINSQDRLQAALQASGLDMGQFRVDIDRQSGGRSFQQNSSQEHGQPWNQGSHGLGRESHSDQQDHARGVRHGLLNVVA</sequence>
<dbReference type="InterPro" id="IPR021136">
    <property type="entry name" value="Flagellar_hook_control-like_C"/>
</dbReference>
<dbReference type="Gene3D" id="3.30.750.140">
    <property type="match status" value="1"/>
</dbReference>
<feature type="compositionally biased region" description="Polar residues" evidence="1">
    <location>
        <begin position="458"/>
        <end position="478"/>
    </location>
</feature>
<feature type="region of interest" description="Disordered" evidence="1">
    <location>
        <begin position="457"/>
        <end position="498"/>
    </location>
</feature>
<proteinExistence type="predicted"/>
<reference evidence="3 4" key="1">
    <citation type="journal article" date="2020" name="ISME J.">
        <title>Enrichment and physiological characterization of a novel comammox Nitrospira indicates ammonium inhibition of complete nitrification.</title>
        <authorList>
            <person name="Sakoula D."/>
            <person name="Koch H."/>
            <person name="Frank J."/>
            <person name="Jetten M.S.M."/>
            <person name="van Kessel M.A.H.J."/>
            <person name="Lucker S."/>
        </authorList>
    </citation>
    <scope>NUCLEOTIDE SEQUENCE [LARGE SCALE GENOMIC DNA]</scope>
    <source>
        <strain evidence="3">Comreactor17</strain>
    </source>
</reference>
<dbReference type="Proteomes" id="UP000593737">
    <property type="component" value="Chromosome"/>
</dbReference>
<feature type="compositionally biased region" description="Low complexity" evidence="1">
    <location>
        <begin position="139"/>
        <end position="150"/>
    </location>
</feature>
<feature type="region of interest" description="Disordered" evidence="1">
    <location>
        <begin position="258"/>
        <end position="309"/>
    </location>
</feature>
<dbReference type="CDD" id="cd17470">
    <property type="entry name" value="T3SS_Flik_C"/>
    <property type="match status" value="1"/>
</dbReference>
<feature type="compositionally biased region" description="Polar residues" evidence="1">
    <location>
        <begin position="76"/>
        <end position="101"/>
    </location>
</feature>
<dbReference type="KEGG" id="nkf:Nkreftii_002656"/>
<feature type="compositionally biased region" description="Basic and acidic residues" evidence="1">
    <location>
        <begin position="481"/>
        <end position="494"/>
    </location>
</feature>
<feature type="compositionally biased region" description="Basic and acidic residues" evidence="1">
    <location>
        <begin position="1"/>
        <end position="37"/>
    </location>
</feature>
<dbReference type="Pfam" id="PF02120">
    <property type="entry name" value="Flg_hook"/>
    <property type="match status" value="1"/>
</dbReference>
<evidence type="ECO:0000259" key="2">
    <source>
        <dbReference type="Pfam" id="PF02120"/>
    </source>
</evidence>
<dbReference type="EMBL" id="CP047423">
    <property type="protein sequence ID" value="QPD04882.1"/>
    <property type="molecule type" value="Genomic_DNA"/>
</dbReference>
<feature type="domain" description="Flagellar hook-length control protein-like C-terminal" evidence="2">
    <location>
        <begin position="380"/>
        <end position="458"/>
    </location>
</feature>
<feature type="compositionally biased region" description="Polar residues" evidence="1">
    <location>
        <begin position="289"/>
        <end position="309"/>
    </location>
</feature>
<feature type="compositionally biased region" description="Basic and acidic residues" evidence="1">
    <location>
        <begin position="201"/>
        <end position="211"/>
    </location>
</feature>
<organism evidence="3 4">
    <name type="scientific">Candidatus Nitrospira kreftii</name>
    <dbReference type="NCBI Taxonomy" id="2652173"/>
    <lineage>
        <taxon>Bacteria</taxon>
        <taxon>Pseudomonadati</taxon>
        <taxon>Nitrospirota</taxon>
        <taxon>Nitrospiria</taxon>
        <taxon>Nitrospirales</taxon>
        <taxon>Nitrospiraceae</taxon>
        <taxon>Nitrospira</taxon>
    </lineage>
</organism>